<name>A0A834MKZ0_RHYFE</name>
<dbReference type="EMBL" id="JAACXV010000029">
    <property type="protein sequence ID" value="KAF7286306.1"/>
    <property type="molecule type" value="Genomic_DNA"/>
</dbReference>
<reference evidence="1" key="1">
    <citation type="submission" date="2020-08" db="EMBL/GenBank/DDBJ databases">
        <title>Genome sequencing and assembly of the red palm weevil Rhynchophorus ferrugineus.</title>
        <authorList>
            <person name="Dias G.B."/>
            <person name="Bergman C.M."/>
            <person name="Manee M."/>
        </authorList>
    </citation>
    <scope>NUCLEOTIDE SEQUENCE</scope>
    <source>
        <strain evidence="1">AA-2017</strain>
        <tissue evidence="1">Whole larva</tissue>
    </source>
</reference>
<proteinExistence type="predicted"/>
<dbReference type="AlphaFoldDB" id="A0A834MKZ0"/>
<gene>
    <name evidence="1" type="ORF">GWI33_006037</name>
</gene>
<evidence type="ECO:0000313" key="1">
    <source>
        <dbReference type="EMBL" id="KAF7286306.1"/>
    </source>
</evidence>
<evidence type="ECO:0000313" key="2">
    <source>
        <dbReference type="Proteomes" id="UP000625711"/>
    </source>
</evidence>
<comment type="caution">
    <text evidence="1">The sequence shown here is derived from an EMBL/GenBank/DDBJ whole genome shotgun (WGS) entry which is preliminary data.</text>
</comment>
<keyword evidence="2" id="KW-1185">Reference proteome</keyword>
<protein>
    <submittedName>
        <fullName evidence="1">Uncharacterized protein</fullName>
    </submittedName>
</protein>
<dbReference type="Proteomes" id="UP000625711">
    <property type="component" value="Unassembled WGS sequence"/>
</dbReference>
<organism evidence="1 2">
    <name type="scientific">Rhynchophorus ferrugineus</name>
    <name type="common">Red palm weevil</name>
    <name type="synonym">Curculio ferrugineus</name>
    <dbReference type="NCBI Taxonomy" id="354439"/>
    <lineage>
        <taxon>Eukaryota</taxon>
        <taxon>Metazoa</taxon>
        <taxon>Ecdysozoa</taxon>
        <taxon>Arthropoda</taxon>
        <taxon>Hexapoda</taxon>
        <taxon>Insecta</taxon>
        <taxon>Pterygota</taxon>
        <taxon>Neoptera</taxon>
        <taxon>Endopterygota</taxon>
        <taxon>Coleoptera</taxon>
        <taxon>Polyphaga</taxon>
        <taxon>Cucujiformia</taxon>
        <taxon>Curculionidae</taxon>
        <taxon>Dryophthorinae</taxon>
        <taxon>Rhynchophorus</taxon>
    </lineage>
</organism>
<sequence length="97" mass="10868">MKCIVHLFRTLSRHATLYYVAGNRVYGRTPELGAGARSSIGSPVRHQPPELSRSCSVALTPVDRDKSIPKSVIFYQLFEPPCFRLHINRKTPESASV</sequence>
<accession>A0A834MKZ0</accession>